<reference evidence="1" key="1">
    <citation type="submission" date="2018-06" db="EMBL/GenBank/DDBJ databases">
        <authorList>
            <person name="Zhirakovskaya E."/>
        </authorList>
    </citation>
    <scope>NUCLEOTIDE SEQUENCE</scope>
</reference>
<organism evidence="1">
    <name type="scientific">hydrothermal vent metagenome</name>
    <dbReference type="NCBI Taxonomy" id="652676"/>
    <lineage>
        <taxon>unclassified sequences</taxon>
        <taxon>metagenomes</taxon>
        <taxon>ecological metagenomes</taxon>
    </lineage>
</organism>
<evidence type="ECO:0000313" key="1">
    <source>
        <dbReference type="EMBL" id="VAW44047.1"/>
    </source>
</evidence>
<gene>
    <name evidence="1" type="ORF">MNBD_GAMMA02-600</name>
</gene>
<protein>
    <submittedName>
        <fullName evidence="1">Uncharacterized protein</fullName>
    </submittedName>
</protein>
<name>A0A3B0W033_9ZZZZ</name>
<sequence>DFFQPQATHNFNYLHTTKPLKKVSALNTAEFYQYLESDQPAEDFAPPVKWLPSMLYNPVGKILISYAIPAYTDYIARVHDLNGMFYLLKLQIEIALNPNRPVEQVITSSKYTNPYTLEPMSYNQDTHSIYFKCLDKTSSCELDL</sequence>
<proteinExistence type="predicted"/>
<dbReference type="EMBL" id="UOFA01000067">
    <property type="protein sequence ID" value="VAW44047.1"/>
    <property type="molecule type" value="Genomic_DNA"/>
</dbReference>
<dbReference type="AlphaFoldDB" id="A0A3B0W033"/>
<feature type="non-terminal residue" evidence="1">
    <location>
        <position position="1"/>
    </location>
</feature>
<accession>A0A3B0W033</accession>